<evidence type="ECO:0000313" key="2">
    <source>
        <dbReference type="Proteomes" id="UP000004508"/>
    </source>
</evidence>
<dbReference type="Proteomes" id="UP000004508">
    <property type="component" value="Unassembled WGS sequence"/>
</dbReference>
<reference evidence="1 2" key="1">
    <citation type="journal article" date="2011" name="Stand. Genomic Sci.">
        <title>Non-contiguous finished genome sequence and contextual data of the filamentous soil bacterium Ktedonobacter racemifer type strain (SOSP1-21).</title>
        <authorList>
            <person name="Chang Y.J."/>
            <person name="Land M."/>
            <person name="Hauser L."/>
            <person name="Chertkov O."/>
            <person name="Del Rio T.G."/>
            <person name="Nolan M."/>
            <person name="Copeland A."/>
            <person name="Tice H."/>
            <person name="Cheng J.F."/>
            <person name="Lucas S."/>
            <person name="Han C."/>
            <person name="Goodwin L."/>
            <person name="Pitluck S."/>
            <person name="Ivanova N."/>
            <person name="Ovchinikova G."/>
            <person name="Pati A."/>
            <person name="Chen A."/>
            <person name="Palaniappan K."/>
            <person name="Mavromatis K."/>
            <person name="Liolios K."/>
            <person name="Brettin T."/>
            <person name="Fiebig A."/>
            <person name="Rohde M."/>
            <person name="Abt B."/>
            <person name="Goker M."/>
            <person name="Detter J.C."/>
            <person name="Woyke T."/>
            <person name="Bristow J."/>
            <person name="Eisen J.A."/>
            <person name="Markowitz V."/>
            <person name="Hugenholtz P."/>
            <person name="Kyrpides N.C."/>
            <person name="Klenk H.P."/>
            <person name="Lapidus A."/>
        </authorList>
    </citation>
    <scope>NUCLEOTIDE SEQUENCE [LARGE SCALE GENOMIC DNA]</scope>
    <source>
        <strain evidence="2">DSM 44963</strain>
    </source>
</reference>
<dbReference type="InParanoid" id="D6TDJ5"/>
<accession>D6TDJ5</accession>
<gene>
    <name evidence="1" type="ORF">Krac_9782</name>
</gene>
<keyword evidence="2" id="KW-1185">Reference proteome</keyword>
<dbReference type="EMBL" id="ADVG01000001">
    <property type="protein sequence ID" value="EFH88340.1"/>
    <property type="molecule type" value="Genomic_DNA"/>
</dbReference>
<evidence type="ECO:0000313" key="1">
    <source>
        <dbReference type="EMBL" id="EFH88340.1"/>
    </source>
</evidence>
<sequence>MSFHVPGCQLFFFRQLLQPGEEITLLNVYKDQLSKPGAFRGAALLEDNERCLSSDQRNVKLPFYSYSLKQRNSASAKLYPPKRAKFVCYVSEAYISFCVMDGQIDG</sequence>
<name>D6TDJ5_KTERA</name>
<comment type="caution">
    <text evidence="1">The sequence shown here is derived from an EMBL/GenBank/DDBJ whole genome shotgun (WGS) entry which is preliminary data.</text>
</comment>
<proteinExistence type="predicted"/>
<dbReference type="AlphaFoldDB" id="D6TDJ5"/>
<protein>
    <submittedName>
        <fullName evidence="1">Uncharacterized protein</fullName>
    </submittedName>
</protein>
<organism evidence="1 2">
    <name type="scientific">Ktedonobacter racemifer DSM 44963</name>
    <dbReference type="NCBI Taxonomy" id="485913"/>
    <lineage>
        <taxon>Bacteria</taxon>
        <taxon>Bacillati</taxon>
        <taxon>Chloroflexota</taxon>
        <taxon>Ktedonobacteria</taxon>
        <taxon>Ktedonobacterales</taxon>
        <taxon>Ktedonobacteraceae</taxon>
        <taxon>Ktedonobacter</taxon>
    </lineage>
</organism>